<protein>
    <recommendedName>
        <fullName evidence="3">Methyltransferase domain-containing protein</fullName>
    </recommendedName>
</protein>
<sequence length="274" mass="31957">MFCKICGGESATLFNNKTTILQRYPIDYYRCGNCNFIQTETPYWLPEAYSSAITSLDIGLVGRNIAISRYLSSLINCFFDRKGAFLDYGGGYGMLVRMMRDNGFNFYRFDSYCENLFANHFDLDDSPVRKFELLTAFELFEHLEHPAEELQKMLQFSDSVFFSTELAPDRKLTSPDDWWYFTPETGQHIALYSAESLRALAKRMDCNFYTDGHTLHLITRRKLNPLFFRLSIHPKIARVIVKTTPQKSLLSDDFNFIRNYINSNENPFRSSDLH</sequence>
<keyword evidence="2" id="KW-1185">Reference proteome</keyword>
<dbReference type="RefSeq" id="WP_019942760.1">
    <property type="nucleotide sequence ID" value="NZ_BMLI01000001.1"/>
</dbReference>
<organism evidence="1 2">
    <name type="scientific">Dyadobacter beijingensis</name>
    <dbReference type="NCBI Taxonomy" id="365489"/>
    <lineage>
        <taxon>Bacteria</taxon>
        <taxon>Pseudomonadati</taxon>
        <taxon>Bacteroidota</taxon>
        <taxon>Cytophagia</taxon>
        <taxon>Cytophagales</taxon>
        <taxon>Spirosomataceae</taxon>
        <taxon>Dyadobacter</taxon>
    </lineage>
</organism>
<dbReference type="Gene3D" id="3.40.50.150">
    <property type="entry name" value="Vaccinia Virus protein VP39"/>
    <property type="match status" value="1"/>
</dbReference>
<evidence type="ECO:0000313" key="1">
    <source>
        <dbReference type="EMBL" id="GGM96473.1"/>
    </source>
</evidence>
<proteinExistence type="predicted"/>
<dbReference type="Pfam" id="PF13489">
    <property type="entry name" value="Methyltransf_23"/>
    <property type="match status" value="1"/>
</dbReference>
<dbReference type="InterPro" id="IPR029063">
    <property type="entry name" value="SAM-dependent_MTases_sf"/>
</dbReference>
<dbReference type="EMBL" id="BMLI01000001">
    <property type="protein sequence ID" value="GGM96473.1"/>
    <property type="molecule type" value="Genomic_DNA"/>
</dbReference>
<gene>
    <name evidence="1" type="ORF">GCM10010967_32710</name>
</gene>
<name>A0ABQ2I0X7_9BACT</name>
<evidence type="ECO:0008006" key="3">
    <source>
        <dbReference type="Google" id="ProtNLM"/>
    </source>
</evidence>
<reference evidence="2" key="1">
    <citation type="journal article" date="2019" name="Int. J. Syst. Evol. Microbiol.">
        <title>The Global Catalogue of Microorganisms (GCM) 10K type strain sequencing project: providing services to taxonomists for standard genome sequencing and annotation.</title>
        <authorList>
            <consortium name="The Broad Institute Genomics Platform"/>
            <consortium name="The Broad Institute Genome Sequencing Center for Infectious Disease"/>
            <person name="Wu L."/>
            <person name="Ma J."/>
        </authorList>
    </citation>
    <scope>NUCLEOTIDE SEQUENCE [LARGE SCALE GENOMIC DNA]</scope>
    <source>
        <strain evidence="2">CGMCC 1.6375</strain>
    </source>
</reference>
<dbReference type="SUPFAM" id="SSF53335">
    <property type="entry name" value="S-adenosyl-L-methionine-dependent methyltransferases"/>
    <property type="match status" value="1"/>
</dbReference>
<accession>A0ABQ2I0X7</accession>
<comment type="caution">
    <text evidence="1">The sequence shown here is derived from an EMBL/GenBank/DDBJ whole genome shotgun (WGS) entry which is preliminary data.</text>
</comment>
<dbReference type="Proteomes" id="UP000632339">
    <property type="component" value="Unassembled WGS sequence"/>
</dbReference>
<evidence type="ECO:0000313" key="2">
    <source>
        <dbReference type="Proteomes" id="UP000632339"/>
    </source>
</evidence>